<comment type="caution">
    <text evidence="3">The sequence shown here is derived from an EMBL/GenBank/DDBJ whole genome shotgun (WGS) entry which is preliminary data.</text>
</comment>
<dbReference type="PANTHER" id="PTHR22916:SF3">
    <property type="entry name" value="UDP-GLCNAC:BETAGAL BETA-1,3-N-ACETYLGLUCOSAMINYLTRANSFERASE-LIKE PROTEIN 1"/>
    <property type="match status" value="1"/>
</dbReference>
<dbReference type="PANTHER" id="PTHR22916">
    <property type="entry name" value="GLYCOSYLTRANSFERASE"/>
    <property type="match status" value="1"/>
</dbReference>
<dbReference type="eggNOG" id="COG1215">
    <property type="taxonomic scope" value="Bacteria"/>
</dbReference>
<dbReference type="SUPFAM" id="SSF53448">
    <property type="entry name" value="Nucleotide-diphospho-sugar transferases"/>
    <property type="match status" value="1"/>
</dbReference>
<dbReference type="OrthoDB" id="396512at2"/>
<keyword evidence="3" id="KW-0808">Transferase</keyword>
<proteinExistence type="inferred from homology"/>
<dbReference type="Pfam" id="PF00535">
    <property type="entry name" value="Glycos_transf_2"/>
    <property type="match status" value="1"/>
</dbReference>
<evidence type="ECO:0000313" key="4">
    <source>
        <dbReference type="Proteomes" id="UP000028875"/>
    </source>
</evidence>
<protein>
    <submittedName>
        <fullName evidence="3">Putative glycosyltransferase EpsH</fullName>
    </submittedName>
</protein>
<dbReference type="STRING" id="1462526.BN990_03448"/>
<dbReference type="GO" id="GO:0016758">
    <property type="term" value="F:hexosyltransferase activity"/>
    <property type="evidence" value="ECO:0007669"/>
    <property type="project" value="UniProtKB-ARBA"/>
</dbReference>
<dbReference type="RefSeq" id="WP_021288778.1">
    <property type="nucleotide sequence ID" value="NZ_BNER01000007.1"/>
</dbReference>
<dbReference type="EMBL" id="CCDP010000002">
    <property type="protein sequence ID" value="CDQ41095.1"/>
    <property type="molecule type" value="Genomic_DNA"/>
</dbReference>
<dbReference type="CDD" id="cd00761">
    <property type="entry name" value="Glyco_tranf_GTA_type"/>
    <property type="match status" value="1"/>
</dbReference>
<name>A0A024QFX3_9BACI</name>
<organism evidence="3 4">
    <name type="scientific">Virgibacillus massiliensis</name>
    <dbReference type="NCBI Taxonomy" id="1462526"/>
    <lineage>
        <taxon>Bacteria</taxon>
        <taxon>Bacillati</taxon>
        <taxon>Bacillota</taxon>
        <taxon>Bacilli</taxon>
        <taxon>Bacillales</taxon>
        <taxon>Bacillaceae</taxon>
        <taxon>Virgibacillus</taxon>
    </lineage>
</organism>
<evidence type="ECO:0000256" key="1">
    <source>
        <dbReference type="ARBA" id="ARBA00006739"/>
    </source>
</evidence>
<feature type="domain" description="Glycosyltransferase 2-like" evidence="2">
    <location>
        <begin position="206"/>
        <end position="330"/>
    </location>
</feature>
<reference evidence="4" key="2">
    <citation type="submission" date="2014-05" db="EMBL/GenBank/DDBJ databases">
        <title>Draft genome sequence of Virgibacillus massiliensis Vm-5.</title>
        <authorList>
            <person name="Khelaifia S."/>
            <person name="Croce O."/>
            <person name="Lagier J.C."/>
            <person name="Raoult D."/>
        </authorList>
    </citation>
    <scope>NUCLEOTIDE SEQUENCE [LARGE SCALE GENOMIC DNA]</scope>
    <source>
        <strain evidence="4">Vm-5</strain>
    </source>
</reference>
<comment type="similarity">
    <text evidence="1">Belongs to the glycosyltransferase 2 family.</text>
</comment>
<keyword evidence="4" id="KW-1185">Reference proteome</keyword>
<dbReference type="Gene3D" id="3.90.550.10">
    <property type="entry name" value="Spore Coat Polysaccharide Biosynthesis Protein SpsA, Chain A"/>
    <property type="match status" value="1"/>
</dbReference>
<evidence type="ECO:0000259" key="2">
    <source>
        <dbReference type="Pfam" id="PF00535"/>
    </source>
</evidence>
<evidence type="ECO:0000313" key="3">
    <source>
        <dbReference type="EMBL" id="CDQ41095.1"/>
    </source>
</evidence>
<dbReference type="Proteomes" id="UP000028875">
    <property type="component" value="Unassembled WGS sequence"/>
</dbReference>
<dbReference type="InterPro" id="IPR029044">
    <property type="entry name" value="Nucleotide-diphossugar_trans"/>
</dbReference>
<reference evidence="3 4" key="1">
    <citation type="submission" date="2014-03" db="EMBL/GenBank/DDBJ databases">
        <authorList>
            <person name="Urmite Genomes U."/>
        </authorList>
    </citation>
    <scope>NUCLEOTIDE SEQUENCE [LARGE SCALE GENOMIC DNA]</scope>
    <source>
        <strain evidence="3 4">Vm-5</strain>
    </source>
</reference>
<sequence>MKDITVIIMWPSDRVAFHKSLQSLHRLNARITSIVVMIDSNSTSIKESNMPSYSFPITLITVNDVNAGECIDQTINQLASSYVLFLQDSMCLSPNVNSEFIQLPDAVFVLATNYVTSNNIPIQMPLFVCTAYMQQQTKFSVISTPFKEGLLPIWLSLLEETHKISKKDCLKQARRNRSATSLEKERFVQKHQSNAITSSTNKPSLSVMLANYNMQGYVANAVASCHWQTEPFEQILVIDDGSTDRSYQQLLRWEKQYKIQLLHKKNEGKAKALNKLLPYVSSEFILELDADDWLDPDAVSIITTYLMTLPQEIGVLYGNFRRWKQRDNNLLYKGISQGKTIKDIHDLMAYRFPLGPRIYRTSMLKKQGGFPIIEYEEGRLYEDVAVLKQLFTTSPFRYQDFTIYNVREHPESITKKENGKWKEFLRTLNKKSNR</sequence>
<dbReference type="InterPro" id="IPR001173">
    <property type="entry name" value="Glyco_trans_2-like"/>
</dbReference>
<accession>A0A024QFX3</accession>
<gene>
    <name evidence="3" type="primary">epsH</name>
    <name evidence="3" type="ORF">BN990_03448</name>
</gene>
<dbReference type="AlphaFoldDB" id="A0A024QFX3"/>